<accession>A0A382AEB4</accession>
<dbReference type="EMBL" id="UINC01024845">
    <property type="protein sequence ID" value="SVA99307.1"/>
    <property type="molecule type" value="Genomic_DNA"/>
</dbReference>
<reference evidence="1" key="1">
    <citation type="submission" date="2018-05" db="EMBL/GenBank/DDBJ databases">
        <authorList>
            <person name="Lanie J.A."/>
            <person name="Ng W.-L."/>
            <person name="Kazmierczak K.M."/>
            <person name="Andrzejewski T.M."/>
            <person name="Davidsen T.M."/>
            <person name="Wayne K.J."/>
            <person name="Tettelin H."/>
            <person name="Glass J.I."/>
            <person name="Rusch D."/>
            <person name="Podicherti R."/>
            <person name="Tsui H.-C.T."/>
            <person name="Winkler M.E."/>
        </authorList>
    </citation>
    <scope>NUCLEOTIDE SEQUENCE</scope>
</reference>
<organism evidence="1">
    <name type="scientific">marine metagenome</name>
    <dbReference type="NCBI Taxonomy" id="408172"/>
    <lineage>
        <taxon>unclassified sequences</taxon>
        <taxon>metagenomes</taxon>
        <taxon>ecological metagenomes</taxon>
    </lineage>
</organism>
<proteinExistence type="predicted"/>
<gene>
    <name evidence="1" type="ORF">METZ01_LOCUS152161</name>
</gene>
<sequence length="181" mass="20608">MVGILMISCVLLEEKLGGEDPELVFYIVPELEVNIGGYYLLPLNTNNTNITNQAVYAYVGYKDFDNFDFIDSEGAIVEWYSNLYYSNNDTIGYYRKQYGANETYTYYSIDTTYIFSGDLNKLNSTVEFSSKTDKKGMAKTNVKVLSQMMGDTLVLSAFTIDEYDNCTNDSCWVSMPFIITK</sequence>
<protein>
    <submittedName>
        <fullName evidence="1">Uncharacterized protein</fullName>
    </submittedName>
</protein>
<dbReference type="AlphaFoldDB" id="A0A382AEB4"/>
<name>A0A382AEB4_9ZZZZ</name>
<evidence type="ECO:0000313" key="1">
    <source>
        <dbReference type="EMBL" id="SVA99307.1"/>
    </source>
</evidence>